<evidence type="ECO:0000313" key="2">
    <source>
        <dbReference type="Proteomes" id="UP000003250"/>
    </source>
</evidence>
<organism evidence="1 2">
    <name type="scientific">Mesorhizobium alhagi CCNWXJ12-2</name>
    <dbReference type="NCBI Taxonomy" id="1107882"/>
    <lineage>
        <taxon>Bacteria</taxon>
        <taxon>Pseudomonadati</taxon>
        <taxon>Pseudomonadota</taxon>
        <taxon>Alphaproteobacteria</taxon>
        <taxon>Hyphomicrobiales</taxon>
        <taxon>Phyllobacteriaceae</taxon>
        <taxon>Allomesorhizobium</taxon>
    </lineage>
</organism>
<dbReference type="EMBL" id="AHAM01000058">
    <property type="protein sequence ID" value="EHK57663.1"/>
    <property type="molecule type" value="Genomic_DNA"/>
</dbReference>
<dbReference type="PATRIC" id="fig|1107882.3.peg.1691"/>
<evidence type="ECO:0000313" key="1">
    <source>
        <dbReference type="EMBL" id="EHK57663.1"/>
    </source>
</evidence>
<dbReference type="Proteomes" id="UP000003250">
    <property type="component" value="Unassembled WGS sequence"/>
</dbReference>
<gene>
    <name evidence="1" type="ORF">MAXJ12_08664</name>
</gene>
<reference evidence="1 2" key="1">
    <citation type="journal article" date="2012" name="J. Bacteriol.">
        <title>Draft Genome Sequence of Mesorhizobium alhagi CCNWXJ12-2T, a Novel Salt-Resistant Species Isolated from the Desert of Northwestern China.</title>
        <authorList>
            <person name="Zhou M."/>
            <person name="Chen W."/>
            <person name="Chen H."/>
            <person name="Wei G."/>
        </authorList>
    </citation>
    <scope>NUCLEOTIDE SEQUENCE [LARGE SCALE GENOMIC DNA]</scope>
    <source>
        <strain evidence="1 2">CCNWXJ12-2</strain>
    </source>
</reference>
<dbReference type="RefSeq" id="WP_008835372.1">
    <property type="nucleotide sequence ID" value="NZ_AHAM01000058.1"/>
</dbReference>
<proteinExistence type="predicted"/>
<keyword evidence="2" id="KW-1185">Reference proteome</keyword>
<accession>H0HNL0</accession>
<sequence>MARTPRKGGPAFPVVPPDAKIQGSSGMTYRQWLVGQAIAGCAHSGGSTSQCEHMAANAHRIADAVIAEGEKVHP</sequence>
<protein>
    <submittedName>
        <fullName evidence="1">Uncharacterized protein</fullName>
    </submittedName>
</protein>
<dbReference type="OrthoDB" id="8404447at2"/>
<dbReference type="AlphaFoldDB" id="H0HNL0"/>
<name>H0HNL0_9HYPH</name>